<name>A0ABR2GA31_9ROSI</name>
<organism evidence="5 6">
    <name type="scientific">Hibiscus sabdariffa</name>
    <name type="common">roselle</name>
    <dbReference type="NCBI Taxonomy" id="183260"/>
    <lineage>
        <taxon>Eukaryota</taxon>
        <taxon>Viridiplantae</taxon>
        <taxon>Streptophyta</taxon>
        <taxon>Embryophyta</taxon>
        <taxon>Tracheophyta</taxon>
        <taxon>Spermatophyta</taxon>
        <taxon>Magnoliopsida</taxon>
        <taxon>eudicotyledons</taxon>
        <taxon>Gunneridae</taxon>
        <taxon>Pentapetalae</taxon>
        <taxon>rosids</taxon>
        <taxon>malvids</taxon>
        <taxon>Malvales</taxon>
        <taxon>Malvaceae</taxon>
        <taxon>Malvoideae</taxon>
        <taxon>Hibiscus</taxon>
    </lineage>
</organism>
<evidence type="ECO:0000256" key="3">
    <source>
        <dbReference type="ARBA" id="ARBA00022989"/>
    </source>
</evidence>
<evidence type="ECO:0000256" key="1">
    <source>
        <dbReference type="ARBA" id="ARBA00004141"/>
    </source>
</evidence>
<sequence>MDSKVPSQKVTQELARELLIAISYSVPDTDPNSNSASKIVDGTNGAVAANVDEVEKYRSELISISDDQSPDAQVPPVVLENHVKCERLPFDLPEAEEELVAGYQTEYSASYGSATVMLGRASLLMSRSSTFRSVLADKTKLPLEKASLKELD</sequence>
<keyword evidence="2" id="KW-0812">Transmembrane</keyword>
<dbReference type="Pfam" id="PF21737">
    <property type="entry name" value="DUF6865"/>
    <property type="match status" value="1"/>
</dbReference>
<dbReference type="Proteomes" id="UP001472677">
    <property type="component" value="Unassembled WGS sequence"/>
</dbReference>
<dbReference type="Pfam" id="PF00146">
    <property type="entry name" value="NADHdh"/>
    <property type="match status" value="1"/>
</dbReference>
<evidence type="ECO:0000313" key="6">
    <source>
        <dbReference type="Proteomes" id="UP001472677"/>
    </source>
</evidence>
<evidence type="ECO:0000313" key="5">
    <source>
        <dbReference type="EMBL" id="KAK8599752.1"/>
    </source>
</evidence>
<dbReference type="PANTHER" id="PTHR35282:SF11">
    <property type="entry name" value="EG5651"/>
    <property type="match status" value="1"/>
</dbReference>
<keyword evidence="3" id="KW-1133">Transmembrane helix</keyword>
<evidence type="ECO:0000256" key="2">
    <source>
        <dbReference type="ARBA" id="ARBA00022692"/>
    </source>
</evidence>
<comment type="subcellular location">
    <subcellularLocation>
        <location evidence="1">Membrane</location>
        <topology evidence="1">Multi-pass membrane protein</topology>
    </subcellularLocation>
</comment>
<reference evidence="5 6" key="1">
    <citation type="journal article" date="2024" name="G3 (Bethesda)">
        <title>Genome assembly of Hibiscus sabdariffa L. provides insights into metabolisms of medicinal natural products.</title>
        <authorList>
            <person name="Kim T."/>
        </authorList>
    </citation>
    <scope>NUCLEOTIDE SEQUENCE [LARGE SCALE GENOMIC DNA]</scope>
    <source>
        <strain evidence="5">TK-2024</strain>
        <tissue evidence="5">Old leaves</tissue>
    </source>
</reference>
<dbReference type="PROSITE" id="PS00668">
    <property type="entry name" value="COMPLEX1_ND1_2"/>
    <property type="match status" value="1"/>
</dbReference>
<dbReference type="InterPro" id="IPR018086">
    <property type="entry name" value="NADH_UbQ_OxRdtase_su1_CS"/>
</dbReference>
<keyword evidence="6" id="KW-1185">Reference proteome</keyword>
<dbReference type="EMBL" id="JBBPBM010000001">
    <property type="protein sequence ID" value="KAK8599752.1"/>
    <property type="molecule type" value="Genomic_DNA"/>
</dbReference>
<accession>A0ABR2GA31</accession>
<proteinExistence type="predicted"/>
<comment type="caution">
    <text evidence="5">The sequence shown here is derived from an EMBL/GenBank/DDBJ whole genome shotgun (WGS) entry which is preliminary data.</text>
</comment>
<gene>
    <name evidence="5" type="ORF">V6N12_049625</name>
</gene>
<evidence type="ECO:0000256" key="4">
    <source>
        <dbReference type="ARBA" id="ARBA00023136"/>
    </source>
</evidence>
<protein>
    <submittedName>
        <fullName evidence="5">Uncharacterized protein</fullName>
    </submittedName>
</protein>
<dbReference type="PANTHER" id="PTHR35282">
    <property type="entry name" value="F5D14.24 PROTEIN"/>
    <property type="match status" value="1"/>
</dbReference>
<keyword evidence="4" id="KW-0472">Membrane</keyword>
<dbReference type="InterPro" id="IPR001694">
    <property type="entry name" value="NADH_UbQ_OxRdtase_su1/FPO"/>
</dbReference>
<dbReference type="InterPro" id="IPR049198">
    <property type="entry name" value="DUF6865"/>
</dbReference>